<protein>
    <submittedName>
        <fullName evidence="18">Heavy metal translocating P-type ATPase</fullName>
    </submittedName>
</protein>
<evidence type="ECO:0000256" key="16">
    <source>
        <dbReference type="SAM" id="MobiDB-lite"/>
    </source>
</evidence>
<dbReference type="InterPro" id="IPR001757">
    <property type="entry name" value="P_typ_ATPase"/>
</dbReference>
<dbReference type="CDD" id="cd00371">
    <property type="entry name" value="HMA"/>
    <property type="match status" value="1"/>
</dbReference>
<keyword evidence="3" id="KW-0813">Transport</keyword>
<dbReference type="NCBIfam" id="TIGR01494">
    <property type="entry name" value="ATPase_P-type"/>
    <property type="match status" value="1"/>
</dbReference>
<feature type="domain" description="HMA" evidence="17">
    <location>
        <begin position="11"/>
        <end position="77"/>
    </location>
</feature>
<evidence type="ECO:0000256" key="11">
    <source>
        <dbReference type="ARBA" id="ARBA00022967"/>
    </source>
</evidence>
<dbReference type="PROSITE" id="PS00154">
    <property type="entry name" value="ATPASE_E1_E2"/>
    <property type="match status" value="1"/>
</dbReference>
<evidence type="ECO:0000256" key="6">
    <source>
        <dbReference type="ARBA" id="ARBA00022692"/>
    </source>
</evidence>
<keyword evidence="14 15" id="KW-0472">Membrane</keyword>
<dbReference type="EMBL" id="PNRF01000001">
    <property type="protein sequence ID" value="PMR78821.1"/>
    <property type="molecule type" value="Genomic_DNA"/>
</dbReference>
<dbReference type="GO" id="GO:0005524">
    <property type="term" value="F:ATP binding"/>
    <property type="evidence" value="ECO:0007669"/>
    <property type="project" value="UniProtKB-UniRule"/>
</dbReference>
<keyword evidence="8 15" id="KW-0547">Nucleotide-binding</keyword>
<evidence type="ECO:0000313" key="19">
    <source>
        <dbReference type="Proteomes" id="UP000235803"/>
    </source>
</evidence>
<feature type="transmembrane region" description="Helical" evidence="15">
    <location>
        <begin position="191"/>
        <end position="209"/>
    </location>
</feature>
<evidence type="ECO:0000256" key="9">
    <source>
        <dbReference type="ARBA" id="ARBA00022840"/>
    </source>
</evidence>
<dbReference type="InterPro" id="IPR008250">
    <property type="entry name" value="ATPase_P-typ_transduc_dom_A_sf"/>
</dbReference>
<keyword evidence="6 15" id="KW-0812">Transmembrane</keyword>
<dbReference type="InterPro" id="IPR006121">
    <property type="entry name" value="HMA_dom"/>
</dbReference>
<dbReference type="InterPro" id="IPR036412">
    <property type="entry name" value="HAD-like_sf"/>
</dbReference>
<comment type="caution">
    <text evidence="18">The sequence shown here is derived from an EMBL/GenBank/DDBJ whole genome shotgun (WGS) entry which is preliminary data.</text>
</comment>
<evidence type="ECO:0000256" key="5">
    <source>
        <dbReference type="ARBA" id="ARBA00022553"/>
    </source>
</evidence>
<feature type="transmembrane region" description="Helical" evidence="15">
    <location>
        <begin position="371"/>
        <end position="396"/>
    </location>
</feature>
<feature type="region of interest" description="Disordered" evidence="16">
    <location>
        <begin position="731"/>
        <end position="754"/>
    </location>
</feature>
<reference evidence="18 19" key="1">
    <citation type="submission" date="2018-01" db="EMBL/GenBank/DDBJ databases">
        <title>Halomonas endophytica sp. nov., isolated from storage liquid in the stems of Populus euphratica.</title>
        <authorList>
            <person name="Chen C."/>
        </authorList>
    </citation>
    <scope>NUCLEOTIDE SEQUENCE [LARGE SCALE GENOMIC DNA]</scope>
    <source>
        <strain evidence="18 19">MC28</strain>
    </source>
</reference>
<comment type="subcellular location">
    <subcellularLocation>
        <location evidence="1">Cell membrane</location>
        <topology evidence="1">Multi-pass membrane protein</topology>
    </subcellularLocation>
</comment>
<evidence type="ECO:0000259" key="17">
    <source>
        <dbReference type="PROSITE" id="PS50846"/>
    </source>
</evidence>
<feature type="transmembrane region" description="Helical" evidence="15">
    <location>
        <begin position="130"/>
        <end position="155"/>
    </location>
</feature>
<dbReference type="SUPFAM" id="SSF81665">
    <property type="entry name" value="Calcium ATPase, transmembrane domain M"/>
    <property type="match status" value="1"/>
</dbReference>
<dbReference type="RefSeq" id="WP_102651499.1">
    <property type="nucleotide sequence ID" value="NZ_PNRF01000001.1"/>
</dbReference>
<keyword evidence="9 15" id="KW-0067">ATP-binding</keyword>
<dbReference type="OrthoDB" id="9814270at2"/>
<dbReference type="GO" id="GO:0005507">
    <property type="term" value="F:copper ion binding"/>
    <property type="evidence" value="ECO:0007669"/>
    <property type="project" value="TreeGrafter"/>
</dbReference>
<dbReference type="Gene3D" id="3.40.1110.10">
    <property type="entry name" value="Calcium-transporting ATPase, cytoplasmic domain N"/>
    <property type="match status" value="1"/>
</dbReference>
<sequence length="754" mass="79562">MPPPTQANESAEVLFSVQGLWCTSCALAVEARLSRLPGVQSASLHYPSATLLVSGTHDALDEDRLAAVVRRLGYRLAPPEAARDAEARLEAESRYLSLRLMVALAFGMWTMLASLLIYAGALPHAGLEQVMAWVSGAFAVPVVGYAGVPFYRAAWRTLRARRPGMDALVTLGALGAVGVSLWLLYRGSAEVYFDTAVMLILLLLAGRLVETLCRHRGLRALQALHTPVGEVARWGRGAWQACAVEEVGEGDRLRVAAGEVLPLDGTLCDEEALLDLAPLTGESAPRRFLPGEAMAAGCRNLGPPLVLEVTAVAGRCRLDKLRERMWWQQARKGELQRMADRFAAWLSPLAVVLALFTLGVAWLAGMPQEEALVRALSVLVVACPCAVGLAIPLAGLAGSGRALARGVVFRDPGAFEMFADIRSAAFDKTGTLTPGEPQVIAVTVASGVDHVSLVGLAALAAQGSQHPLSRALCRYARDQDVQGAGEMRQEDERRGQGRRVELVDGRELLLGSGSWLKSLGIEIPSGTDEATSEVALGVDGRWLGTFSLGEAPQPGTRETLARLREAGLTLALISGDRGPAVQRFGRLVGLGPGECYPDRLPESKSRLVAAMPQPSLYAGDGINDVLGIATASVGVAPLGASSAAQEGAAVVLLRPGIGGVETAWQLARRTRRVMRQNLVLSGLYNALALGLAVSMAIPPLVAVLAMVASSLSVMANSARLGWGGHEEPADARGAFGVPGEPRVDEPTLKANRAA</sequence>
<dbReference type="SUPFAM" id="SSF55008">
    <property type="entry name" value="HMA, heavy metal-associated domain"/>
    <property type="match status" value="1"/>
</dbReference>
<dbReference type="InterPro" id="IPR023299">
    <property type="entry name" value="ATPase_P-typ_cyto_dom_N"/>
</dbReference>
<dbReference type="Gene3D" id="3.30.70.100">
    <property type="match status" value="1"/>
</dbReference>
<dbReference type="GO" id="GO:0055070">
    <property type="term" value="P:copper ion homeostasis"/>
    <property type="evidence" value="ECO:0007669"/>
    <property type="project" value="TreeGrafter"/>
</dbReference>
<proteinExistence type="inferred from homology"/>
<accession>A0A2N7UEK3</accession>
<keyword evidence="5" id="KW-0597">Phosphoprotein</keyword>
<dbReference type="GO" id="GO:0005886">
    <property type="term" value="C:plasma membrane"/>
    <property type="evidence" value="ECO:0007669"/>
    <property type="project" value="UniProtKB-SubCell"/>
</dbReference>
<dbReference type="PANTHER" id="PTHR43520:SF5">
    <property type="entry name" value="CATION-TRANSPORTING P-TYPE ATPASE-RELATED"/>
    <property type="match status" value="1"/>
</dbReference>
<evidence type="ECO:0000256" key="15">
    <source>
        <dbReference type="RuleBase" id="RU362081"/>
    </source>
</evidence>
<keyword evidence="12 15" id="KW-1133">Transmembrane helix</keyword>
<keyword evidence="4 15" id="KW-1003">Cell membrane</keyword>
<dbReference type="InterPro" id="IPR036163">
    <property type="entry name" value="HMA_dom_sf"/>
</dbReference>
<evidence type="ECO:0000256" key="4">
    <source>
        <dbReference type="ARBA" id="ARBA00022475"/>
    </source>
</evidence>
<evidence type="ECO:0000256" key="12">
    <source>
        <dbReference type="ARBA" id="ARBA00022989"/>
    </source>
</evidence>
<dbReference type="PRINTS" id="PR00119">
    <property type="entry name" value="CATATPASE"/>
</dbReference>
<evidence type="ECO:0000256" key="10">
    <source>
        <dbReference type="ARBA" id="ARBA00022842"/>
    </source>
</evidence>
<evidence type="ECO:0000256" key="13">
    <source>
        <dbReference type="ARBA" id="ARBA00023065"/>
    </source>
</evidence>
<keyword evidence="13" id="KW-0406">Ion transport</keyword>
<dbReference type="SUPFAM" id="SSF56784">
    <property type="entry name" value="HAD-like"/>
    <property type="match status" value="1"/>
</dbReference>
<dbReference type="Gene3D" id="2.70.150.10">
    <property type="entry name" value="Calcium-transporting ATPase, cytoplasmic transduction domain A"/>
    <property type="match status" value="1"/>
</dbReference>
<name>A0A2N7UEK3_9GAMM</name>
<dbReference type="NCBIfam" id="TIGR01525">
    <property type="entry name" value="ATPase-IB_hvy"/>
    <property type="match status" value="1"/>
</dbReference>
<evidence type="ECO:0000256" key="1">
    <source>
        <dbReference type="ARBA" id="ARBA00004651"/>
    </source>
</evidence>
<gene>
    <name evidence="18" type="ORF">C1H69_00255</name>
</gene>
<dbReference type="Proteomes" id="UP000235803">
    <property type="component" value="Unassembled WGS sequence"/>
</dbReference>
<evidence type="ECO:0000256" key="7">
    <source>
        <dbReference type="ARBA" id="ARBA00022723"/>
    </source>
</evidence>
<dbReference type="InterPro" id="IPR059000">
    <property type="entry name" value="ATPase_P-type_domA"/>
</dbReference>
<dbReference type="Pfam" id="PF00702">
    <property type="entry name" value="Hydrolase"/>
    <property type="match status" value="1"/>
</dbReference>
<evidence type="ECO:0000256" key="3">
    <source>
        <dbReference type="ARBA" id="ARBA00022448"/>
    </source>
</evidence>
<keyword evidence="11" id="KW-1278">Translocase</keyword>
<feature type="transmembrane region" description="Helical" evidence="15">
    <location>
        <begin position="678"/>
        <end position="697"/>
    </location>
</feature>
<feature type="transmembrane region" description="Helical" evidence="15">
    <location>
        <begin position="167"/>
        <end position="185"/>
    </location>
</feature>
<feature type="transmembrane region" description="Helical" evidence="15">
    <location>
        <begin position="98"/>
        <end position="118"/>
    </location>
</feature>
<dbReference type="InterPro" id="IPR027256">
    <property type="entry name" value="P-typ_ATPase_IB"/>
</dbReference>
<dbReference type="Gene3D" id="3.40.50.1000">
    <property type="entry name" value="HAD superfamily/HAD-like"/>
    <property type="match status" value="1"/>
</dbReference>
<dbReference type="InterPro" id="IPR018303">
    <property type="entry name" value="ATPase_P-typ_P_site"/>
</dbReference>
<keyword evidence="19" id="KW-1185">Reference proteome</keyword>
<evidence type="ECO:0000256" key="8">
    <source>
        <dbReference type="ARBA" id="ARBA00022741"/>
    </source>
</evidence>
<dbReference type="PROSITE" id="PS50846">
    <property type="entry name" value="HMA_2"/>
    <property type="match status" value="1"/>
</dbReference>
<evidence type="ECO:0000256" key="14">
    <source>
        <dbReference type="ARBA" id="ARBA00023136"/>
    </source>
</evidence>
<dbReference type="GO" id="GO:0016887">
    <property type="term" value="F:ATP hydrolysis activity"/>
    <property type="evidence" value="ECO:0007669"/>
    <property type="project" value="InterPro"/>
</dbReference>
<keyword evidence="7 15" id="KW-0479">Metal-binding</keyword>
<dbReference type="PANTHER" id="PTHR43520">
    <property type="entry name" value="ATP7, ISOFORM B"/>
    <property type="match status" value="1"/>
</dbReference>
<dbReference type="SUPFAM" id="SSF81653">
    <property type="entry name" value="Calcium ATPase, transduction domain A"/>
    <property type="match status" value="1"/>
</dbReference>
<dbReference type="AlphaFoldDB" id="A0A2N7UEK3"/>
<dbReference type="Pfam" id="PF00403">
    <property type="entry name" value="HMA"/>
    <property type="match status" value="1"/>
</dbReference>
<evidence type="ECO:0000256" key="2">
    <source>
        <dbReference type="ARBA" id="ARBA00006024"/>
    </source>
</evidence>
<keyword evidence="10" id="KW-0460">Magnesium</keyword>
<dbReference type="InterPro" id="IPR023298">
    <property type="entry name" value="ATPase_P-typ_TM_dom_sf"/>
</dbReference>
<evidence type="ECO:0000313" key="18">
    <source>
        <dbReference type="EMBL" id="PMR78821.1"/>
    </source>
</evidence>
<dbReference type="Pfam" id="PF00122">
    <property type="entry name" value="E1-E2_ATPase"/>
    <property type="match status" value="1"/>
</dbReference>
<dbReference type="InterPro" id="IPR023214">
    <property type="entry name" value="HAD_sf"/>
</dbReference>
<feature type="transmembrane region" description="Helical" evidence="15">
    <location>
        <begin position="342"/>
        <end position="365"/>
    </location>
</feature>
<dbReference type="GO" id="GO:0043682">
    <property type="term" value="F:P-type divalent copper transporter activity"/>
    <property type="evidence" value="ECO:0007669"/>
    <property type="project" value="TreeGrafter"/>
</dbReference>
<comment type="similarity">
    <text evidence="2 15">Belongs to the cation transport ATPase (P-type) (TC 3.A.3) family. Type IB subfamily.</text>
</comment>
<organism evidence="18 19">
    <name type="scientific">Billgrantia endophytica</name>
    <dbReference type="NCBI Taxonomy" id="2033802"/>
    <lineage>
        <taxon>Bacteria</taxon>
        <taxon>Pseudomonadati</taxon>
        <taxon>Pseudomonadota</taxon>
        <taxon>Gammaproteobacteria</taxon>
        <taxon>Oceanospirillales</taxon>
        <taxon>Halomonadaceae</taxon>
        <taxon>Billgrantia</taxon>
    </lineage>
</organism>